<dbReference type="Pfam" id="PF13639">
    <property type="entry name" value="zf-RING_2"/>
    <property type="match status" value="1"/>
</dbReference>
<organism evidence="7 8">
    <name type="scientific">Mycosarcoma maydis</name>
    <name type="common">Corn smut fungus</name>
    <name type="synonym">Ustilago maydis</name>
    <dbReference type="NCBI Taxonomy" id="5270"/>
    <lineage>
        <taxon>Eukaryota</taxon>
        <taxon>Fungi</taxon>
        <taxon>Dikarya</taxon>
        <taxon>Basidiomycota</taxon>
        <taxon>Ustilaginomycotina</taxon>
        <taxon>Ustilaginomycetes</taxon>
        <taxon>Ustilaginales</taxon>
        <taxon>Ustilaginaceae</taxon>
        <taxon>Mycosarcoma</taxon>
    </lineage>
</organism>
<accession>A0A0D1CF44</accession>
<evidence type="ECO:0000256" key="2">
    <source>
        <dbReference type="ARBA" id="ARBA00022771"/>
    </source>
</evidence>
<dbReference type="VEuPathDB" id="FungiDB:UMAG_06366"/>
<dbReference type="EMBL" id="CM003162">
    <property type="protein sequence ID" value="KIS65663.1"/>
    <property type="molecule type" value="Genomic_DNA"/>
</dbReference>
<dbReference type="Gene3D" id="3.30.40.10">
    <property type="entry name" value="Zinc/RING finger domain, C3HC4 (zinc finger)"/>
    <property type="match status" value="1"/>
</dbReference>
<dbReference type="OMA" id="CRKECWA"/>
<keyword evidence="3" id="KW-0862">Zinc</keyword>
<feature type="compositionally biased region" description="Polar residues" evidence="5">
    <location>
        <begin position="100"/>
        <end position="114"/>
    </location>
</feature>
<dbReference type="eggNOG" id="ENOG502SA0Q">
    <property type="taxonomic scope" value="Eukaryota"/>
</dbReference>
<dbReference type="GO" id="GO:0008270">
    <property type="term" value="F:zinc ion binding"/>
    <property type="evidence" value="ECO:0007669"/>
    <property type="project" value="UniProtKB-KW"/>
</dbReference>
<evidence type="ECO:0000259" key="6">
    <source>
        <dbReference type="PROSITE" id="PS50089"/>
    </source>
</evidence>
<feature type="region of interest" description="Disordered" evidence="5">
    <location>
        <begin position="642"/>
        <end position="688"/>
    </location>
</feature>
<dbReference type="PANTHER" id="PTHR45969">
    <property type="entry name" value="RING ZINC FINGER PROTEIN-RELATED"/>
    <property type="match status" value="1"/>
</dbReference>
<keyword evidence="1" id="KW-0479">Metal-binding</keyword>
<sequence>MDNSNSSTDRPHSPRPTHDHHNPPPPQPSSPGATQQQPSPSSSSSSPSSSTSIPAQGVTTPVTTLWDSFMSSFLNIIHANVNQATPPNQQSTANHAADSTGASGVQTQDTNAAQQPEAPSVTPSSSSQASHTSTSPSQPHTDTTDLPRPPIFFRLPFAAPDGNPALLAFHPQPLPQREPSSTATLASSPSNHNQNQTHNQSQPPRSPNTSTAPQPSQPDSAQPASRPIDSSSNHLGTSPAGVHSHPHPDGHVPVAPLFVPFGASPLPFSFIYDPSTQTAWPIAQVTPGSPPGGPSPDAPESQQPRLVAGPPFRIILDIHFTPAPQPEQPDPQKAANYVKQLERADAELRARMARLGMGSIGGFGDSSPSAAEQDALLGCGICLDNYDTEDRPEWIDGPKTQDEAVVAVPCQGHHTLHAGCLREWLEKLPPSQWTCPFCRASISPDLTNRAAQDAISPPRSKSAGASAASVPCTTLRDEVRARERKQGWRCDAPACLPRYPLTSRSDDGHLELPETSDNMTTDLVKLAPCHHEVHLDCLCTSMRVENHLAGTSDLDTILADTDSDESTSDVDNQDISDSAQPQQTARHEQHDTVGKWVTCPTCRKECWAELPLRRRPKRSTPTSQATPLDAAVVLDAADDVERVSKSLPSTRSPDYTHGRATQDAQPKHSPLAISETLSEGTTDPEEEATVNAMLVPNAST</sequence>
<dbReference type="OrthoDB" id="2551464at2759"/>
<feature type="domain" description="RING-type" evidence="6">
    <location>
        <begin position="379"/>
        <end position="439"/>
    </location>
</feature>
<dbReference type="InterPro" id="IPR001841">
    <property type="entry name" value="Znf_RING"/>
</dbReference>
<gene>
    <name evidence="7" type="ORF">UMAG_06366</name>
</gene>
<dbReference type="KEGG" id="uma:UMAG_06366"/>
<dbReference type="AlphaFoldDB" id="A0A0D1CF44"/>
<feature type="compositionally biased region" description="Low complexity" evidence="5">
    <location>
        <begin position="30"/>
        <end position="57"/>
    </location>
</feature>
<dbReference type="CDD" id="cd16448">
    <property type="entry name" value="RING-H2"/>
    <property type="match status" value="1"/>
</dbReference>
<feature type="region of interest" description="Disordered" evidence="5">
    <location>
        <begin position="1"/>
        <end position="57"/>
    </location>
</feature>
<feature type="region of interest" description="Disordered" evidence="5">
    <location>
        <begin position="559"/>
        <end position="592"/>
    </location>
</feature>
<feature type="compositionally biased region" description="Polar residues" evidence="5">
    <location>
        <begin position="575"/>
        <end position="584"/>
    </location>
</feature>
<dbReference type="InParanoid" id="A0A0D1CF44"/>
<dbReference type="PANTHER" id="PTHR45969:SF71">
    <property type="entry name" value="CHROMOSOME UNDETERMINED SCAFFOLD_5, WHOLE GENOME SHOTGUN SEQUENCE"/>
    <property type="match status" value="1"/>
</dbReference>
<reference evidence="7 8" key="1">
    <citation type="journal article" date="2006" name="Nature">
        <title>Insights from the genome of the biotrophic fungal plant pathogen Ustilago maydis.</title>
        <authorList>
            <person name="Kamper J."/>
            <person name="Kahmann R."/>
            <person name="Bolker M."/>
            <person name="Ma L.J."/>
            <person name="Brefort T."/>
            <person name="Saville B.J."/>
            <person name="Banuett F."/>
            <person name="Kronstad J.W."/>
            <person name="Gold S.E."/>
            <person name="Muller O."/>
            <person name="Perlin M.H."/>
            <person name="Wosten H.A."/>
            <person name="de Vries R."/>
            <person name="Ruiz-Herrera J."/>
            <person name="Reynaga-Pena C.G."/>
            <person name="Snetselaar K."/>
            <person name="McCann M."/>
            <person name="Perez-Martin J."/>
            <person name="Feldbrugge M."/>
            <person name="Basse C.W."/>
            <person name="Steinberg G."/>
            <person name="Ibeas J.I."/>
            <person name="Holloman W."/>
            <person name="Guzman P."/>
            <person name="Farman M."/>
            <person name="Stajich J.E."/>
            <person name="Sentandreu R."/>
            <person name="Gonzalez-Prieto J.M."/>
            <person name="Kennell J.C."/>
            <person name="Molina L."/>
            <person name="Schirawski J."/>
            <person name="Mendoza-Mendoza A."/>
            <person name="Greilinger D."/>
            <person name="Munch K."/>
            <person name="Rossel N."/>
            <person name="Scherer M."/>
            <person name="Vranes M."/>
            <person name="Ladendorf O."/>
            <person name="Vincon V."/>
            <person name="Fuchs U."/>
            <person name="Sandrock B."/>
            <person name="Meng S."/>
            <person name="Ho E.C."/>
            <person name="Cahill M.J."/>
            <person name="Boyce K.J."/>
            <person name="Klose J."/>
            <person name="Klosterman S.J."/>
            <person name="Deelstra H.J."/>
            <person name="Ortiz-Castellanos L."/>
            <person name="Li W."/>
            <person name="Sanchez-Alonso P."/>
            <person name="Schreier P.H."/>
            <person name="Hauser-Hahn I."/>
            <person name="Vaupel M."/>
            <person name="Koopmann E."/>
            <person name="Friedrich G."/>
            <person name="Voss H."/>
            <person name="Schluter T."/>
            <person name="Margolis J."/>
            <person name="Platt D."/>
            <person name="Swimmer C."/>
            <person name="Gnirke A."/>
            <person name="Chen F."/>
            <person name="Vysotskaia V."/>
            <person name="Mannhaupt G."/>
            <person name="Guldener U."/>
            <person name="Munsterkotter M."/>
            <person name="Haase D."/>
            <person name="Oesterheld M."/>
            <person name="Mewes H.W."/>
            <person name="Mauceli E.W."/>
            <person name="DeCaprio D."/>
            <person name="Wade C.M."/>
            <person name="Butler J."/>
            <person name="Young S."/>
            <person name="Jaffe D.B."/>
            <person name="Calvo S."/>
            <person name="Nusbaum C."/>
            <person name="Galagan J."/>
            <person name="Birren B.W."/>
        </authorList>
    </citation>
    <scope>NUCLEOTIDE SEQUENCE [LARGE SCALE GENOMIC DNA]</scope>
    <source>
        <strain evidence="8">DSM 14603 / FGSC 9021 / UM521</strain>
    </source>
</reference>
<keyword evidence="8" id="KW-1185">Reference proteome</keyword>
<feature type="compositionally biased region" description="Low complexity" evidence="5">
    <location>
        <begin position="212"/>
        <end position="227"/>
    </location>
</feature>
<evidence type="ECO:0000256" key="5">
    <source>
        <dbReference type="SAM" id="MobiDB-lite"/>
    </source>
</evidence>
<dbReference type="GeneID" id="23565974"/>
<dbReference type="SUPFAM" id="SSF57850">
    <property type="entry name" value="RING/U-box"/>
    <property type="match status" value="1"/>
</dbReference>
<evidence type="ECO:0000256" key="3">
    <source>
        <dbReference type="ARBA" id="ARBA00022833"/>
    </source>
</evidence>
<feature type="compositionally biased region" description="Polar residues" evidence="5">
    <location>
        <begin position="84"/>
        <end position="94"/>
    </location>
</feature>
<feature type="compositionally biased region" description="Low complexity" evidence="5">
    <location>
        <begin position="179"/>
        <end position="203"/>
    </location>
</feature>
<keyword evidence="2 4" id="KW-0863">Zinc-finger</keyword>
<evidence type="ECO:0000256" key="4">
    <source>
        <dbReference type="PROSITE-ProRule" id="PRU00175"/>
    </source>
</evidence>
<dbReference type="STRING" id="237631.A0A0D1CF44"/>
<evidence type="ECO:0000256" key="1">
    <source>
        <dbReference type="ARBA" id="ARBA00022723"/>
    </source>
</evidence>
<dbReference type="Proteomes" id="UP000000561">
    <property type="component" value="Chromosome 23"/>
</dbReference>
<proteinExistence type="predicted"/>
<evidence type="ECO:0000313" key="7">
    <source>
        <dbReference type="EMBL" id="KIS65663.1"/>
    </source>
</evidence>
<dbReference type="SMART" id="SM00184">
    <property type="entry name" value="RING"/>
    <property type="match status" value="2"/>
</dbReference>
<name>A0A0D1CF44_MYCMD</name>
<dbReference type="InterPro" id="IPR013083">
    <property type="entry name" value="Znf_RING/FYVE/PHD"/>
</dbReference>
<evidence type="ECO:0000313" key="8">
    <source>
        <dbReference type="Proteomes" id="UP000000561"/>
    </source>
</evidence>
<dbReference type="PROSITE" id="PS50089">
    <property type="entry name" value="ZF_RING_2"/>
    <property type="match status" value="1"/>
</dbReference>
<feature type="compositionally biased region" description="Basic and acidic residues" evidence="5">
    <location>
        <begin position="9"/>
        <end position="22"/>
    </location>
</feature>
<feature type="compositionally biased region" description="Low complexity" evidence="5">
    <location>
        <begin position="118"/>
        <end position="160"/>
    </location>
</feature>
<feature type="compositionally biased region" description="Acidic residues" evidence="5">
    <location>
        <begin position="561"/>
        <end position="574"/>
    </location>
</feature>
<dbReference type="RefSeq" id="XP_011392659.1">
    <property type="nucleotide sequence ID" value="XM_011394357.1"/>
</dbReference>
<protein>
    <recommendedName>
        <fullName evidence="6">RING-type domain-containing protein</fullName>
    </recommendedName>
</protein>
<feature type="compositionally biased region" description="Pro residues" evidence="5">
    <location>
        <begin position="288"/>
        <end position="297"/>
    </location>
</feature>
<feature type="region of interest" description="Disordered" evidence="5">
    <location>
        <begin position="281"/>
        <end position="305"/>
    </location>
</feature>
<feature type="region of interest" description="Disordered" evidence="5">
    <location>
        <begin position="84"/>
        <end position="249"/>
    </location>
</feature>